<keyword evidence="3" id="KW-1185">Reference proteome</keyword>
<dbReference type="OrthoDB" id="3981072at2759"/>
<dbReference type="Proteomes" id="UP000005220">
    <property type="component" value="Chromosome 5"/>
</dbReference>
<organism evidence="2 3">
    <name type="scientific">Kazachstania africana (strain ATCC 22294 / BCRC 22015 / CBS 2517 / CECT 1963 / NBRC 1671 / NRRL Y-8276)</name>
    <name type="common">Yeast</name>
    <name type="synonym">Kluyveromyces africanus</name>
    <dbReference type="NCBI Taxonomy" id="1071382"/>
    <lineage>
        <taxon>Eukaryota</taxon>
        <taxon>Fungi</taxon>
        <taxon>Dikarya</taxon>
        <taxon>Ascomycota</taxon>
        <taxon>Saccharomycotina</taxon>
        <taxon>Saccharomycetes</taxon>
        <taxon>Saccharomycetales</taxon>
        <taxon>Saccharomycetaceae</taxon>
        <taxon>Kazachstania</taxon>
    </lineage>
</organism>
<dbReference type="InterPro" id="IPR008984">
    <property type="entry name" value="SMAD_FHA_dom_sf"/>
</dbReference>
<feature type="compositionally biased region" description="Polar residues" evidence="1">
    <location>
        <begin position="410"/>
        <end position="432"/>
    </location>
</feature>
<dbReference type="HOGENOM" id="CLU_017587_0_0_1"/>
<dbReference type="FunCoup" id="H2AVY4">
    <property type="interactions" value="177"/>
</dbReference>
<dbReference type="KEGG" id="kaf:KAFR_0E03830"/>
<feature type="region of interest" description="Disordered" evidence="1">
    <location>
        <begin position="514"/>
        <end position="549"/>
    </location>
</feature>
<gene>
    <name evidence="2" type="primary">KAFR0E03830</name>
    <name evidence="2" type="ORF">KAFR_0E03830</name>
</gene>
<feature type="compositionally biased region" description="Polar residues" evidence="1">
    <location>
        <begin position="522"/>
        <end position="535"/>
    </location>
</feature>
<dbReference type="AlphaFoldDB" id="H2AVY4"/>
<feature type="compositionally biased region" description="Polar residues" evidence="1">
    <location>
        <begin position="787"/>
        <end position="801"/>
    </location>
</feature>
<dbReference type="GeneID" id="13883350"/>
<dbReference type="eggNOG" id="ENOG502QU0B">
    <property type="taxonomic scope" value="Eukaryota"/>
</dbReference>
<evidence type="ECO:0000256" key="1">
    <source>
        <dbReference type="SAM" id="MobiDB-lite"/>
    </source>
</evidence>
<accession>H2AVY4</accession>
<feature type="compositionally biased region" description="Basic and acidic residues" evidence="1">
    <location>
        <begin position="433"/>
        <end position="442"/>
    </location>
</feature>
<dbReference type="RefSeq" id="XP_003957669.1">
    <property type="nucleotide sequence ID" value="XM_003957620.1"/>
</dbReference>
<sequence>MWILRYENELEDGTLRKVSCCLQKWKMYSIGRSSKNPLTIKNDKSISRQHITIRWDCNNEGTGTVLSVVNQGKLTAIDENYMKSDESKAFDDETYSTVVVKLGTKPVVVRISWTPIFWDLSKDFLQFEKSINSMGICTQMQSSNVRDISLVINDEKSNWSRIMFALLKQNCTLVKPVLLSEVCNVLLADCQTNFDEIWAQLFESFSNYTVYPGFTVEGNDILRAFQDVQFYTVGSISHDDLLYLKATVSELQGNFKSFDTADDLVTYIKTVNHNLLKCIALKQEDPAPDEIQGIKIYAIKEIVQAILDGNFKNLPTHIGRSNTSRKRNFTDSISHYNEDAQRNSHVHPDNTSTLNTNTHATISAAAEASREGGESLEPPTVMGPSPTKRRRLVRRTVKPLDSLSFFAGGSTNPSTTLKTVSPVVPSNASNTTSDEKPNKVESKLGVNNARRDEQTNDQVDVVQTALQSLSSQPTTNRSIQNKGILRTENNDEMLTNASIKRRNMPLKPLSPDVDTNLLIQPIDSNSNVSQETNVPKESMEDNDNSSNTLSEVNRNILSRKSESGPHKFDVSLTKRSKSPAAFIEAVQSTKTREVKRIRTKIVDVSPSELSEEAINKLSNLTIVESNPNLIRERRADKNDSVNDMWKGRRNFKKFNKVWPQHRDGYDSLRNNAFLIIRNYVELKPYDGKRNDNDSSDFHEGRSHFNDENDYEVIRRGNPAVSEDDILLNEMRTKAIGLTDNGNDEDFTRIANSDQAVPTVHGVSRLFVADDDSEDELQEERLEKGFGSNRNSNHSFVKEGSTSGILNDFSKDTVLRSHLGRKKAFTQIDSGDEDDDGPKFKFRRNR</sequence>
<dbReference type="STRING" id="1071382.H2AVY4"/>
<evidence type="ECO:0000313" key="3">
    <source>
        <dbReference type="Proteomes" id="UP000005220"/>
    </source>
</evidence>
<feature type="region of interest" description="Disordered" evidence="1">
    <location>
        <begin position="776"/>
        <end position="801"/>
    </location>
</feature>
<name>H2AVY4_KAZAF</name>
<dbReference type="Gene3D" id="2.60.200.20">
    <property type="match status" value="1"/>
</dbReference>
<protein>
    <submittedName>
        <fullName evidence="2">Uncharacterized protein</fullName>
    </submittedName>
</protein>
<dbReference type="SUPFAM" id="SSF49879">
    <property type="entry name" value="SMAD/FHA domain"/>
    <property type="match status" value="1"/>
</dbReference>
<feature type="region of interest" description="Disordered" evidence="1">
    <location>
        <begin position="824"/>
        <end position="845"/>
    </location>
</feature>
<evidence type="ECO:0000313" key="2">
    <source>
        <dbReference type="EMBL" id="CCF58534.1"/>
    </source>
</evidence>
<dbReference type="EMBL" id="HE650825">
    <property type="protein sequence ID" value="CCF58534.1"/>
    <property type="molecule type" value="Genomic_DNA"/>
</dbReference>
<reference evidence="2 3" key="1">
    <citation type="journal article" date="2011" name="Proc. Natl. Acad. Sci. U.S.A.">
        <title>Evolutionary erosion of yeast sex chromosomes by mating-type switching accidents.</title>
        <authorList>
            <person name="Gordon J.L."/>
            <person name="Armisen D."/>
            <person name="Proux-Wera E."/>
            <person name="Oheigeartaigh S.S."/>
            <person name="Byrne K.P."/>
            <person name="Wolfe K.H."/>
        </authorList>
    </citation>
    <scope>NUCLEOTIDE SEQUENCE [LARGE SCALE GENOMIC DNA]</scope>
    <source>
        <strain evidence="3">ATCC 22294 / BCRC 22015 / CBS 2517 / CECT 1963 / NBRC 1671 / NRRL Y-8276</strain>
    </source>
</reference>
<feature type="region of interest" description="Disordered" evidence="1">
    <location>
        <begin position="364"/>
        <end position="388"/>
    </location>
</feature>
<dbReference type="InParanoid" id="H2AVY4"/>
<feature type="region of interest" description="Disordered" evidence="1">
    <location>
        <begin position="410"/>
        <end position="457"/>
    </location>
</feature>
<proteinExistence type="predicted"/>